<keyword evidence="17" id="KW-1185">Reference proteome</keyword>
<dbReference type="InterPro" id="IPR057400">
    <property type="entry name" value="ADGRF3/5_N"/>
</dbReference>
<evidence type="ECO:0000256" key="3">
    <source>
        <dbReference type="ARBA" id="ARBA00022692"/>
    </source>
</evidence>
<dbReference type="Pfam" id="PF01825">
    <property type="entry name" value="GPS"/>
    <property type="match status" value="1"/>
</dbReference>
<evidence type="ECO:0000256" key="5">
    <source>
        <dbReference type="ARBA" id="ARBA00023040"/>
    </source>
</evidence>
<dbReference type="OMA" id="TNGCAKE"/>
<dbReference type="InterPro" id="IPR000203">
    <property type="entry name" value="GPS"/>
</dbReference>
<feature type="transmembrane region" description="Helical" evidence="12">
    <location>
        <begin position="823"/>
        <end position="846"/>
    </location>
</feature>
<evidence type="ECO:0000256" key="12">
    <source>
        <dbReference type="SAM" id="Phobius"/>
    </source>
</evidence>
<dbReference type="InterPro" id="IPR000832">
    <property type="entry name" value="GPCR_2_secretin-like"/>
</dbReference>
<evidence type="ECO:0000256" key="11">
    <source>
        <dbReference type="SAM" id="MobiDB-lite"/>
    </source>
</evidence>
<dbReference type="Ensembl" id="ENSBIXT00000030634.1">
    <property type="protein sequence ID" value="ENSBIXP00000017891.1"/>
    <property type="gene ID" value="ENSBIXG00000021807.1"/>
</dbReference>
<dbReference type="PROSITE" id="PS50261">
    <property type="entry name" value="G_PROTEIN_RECEP_F2_4"/>
    <property type="match status" value="1"/>
</dbReference>
<keyword evidence="7" id="KW-1015">Disulfide bond</keyword>
<evidence type="ECO:0000313" key="17">
    <source>
        <dbReference type="Proteomes" id="UP000314981"/>
    </source>
</evidence>
<reference evidence="16 17" key="1">
    <citation type="submission" date="2018-11" db="EMBL/GenBank/DDBJ databases">
        <title>Haplotype-resolved cattle genomes.</title>
        <authorList>
            <person name="Low W.Y."/>
            <person name="Tearle R."/>
            <person name="Bickhart D.M."/>
            <person name="Rosen B.D."/>
            <person name="Koren S."/>
            <person name="Rhie A."/>
            <person name="Hiendleder S."/>
            <person name="Phillippy A.M."/>
            <person name="Smith T.P.L."/>
            <person name="Williams J.L."/>
        </authorList>
    </citation>
    <scope>NUCLEOTIDE SEQUENCE [LARGE SCALE GENOMIC DNA]</scope>
</reference>
<dbReference type="Gene3D" id="1.20.1070.10">
    <property type="entry name" value="Rhodopsin 7-helix transmembrane proteins"/>
    <property type="match status" value="1"/>
</dbReference>
<proteinExistence type="inferred from homology"/>
<feature type="region of interest" description="Disordered" evidence="11">
    <location>
        <begin position="1"/>
        <end position="21"/>
    </location>
</feature>
<evidence type="ECO:0000256" key="10">
    <source>
        <dbReference type="ARBA" id="ARBA00023224"/>
    </source>
</evidence>
<evidence type="ECO:0000256" key="9">
    <source>
        <dbReference type="ARBA" id="ARBA00023180"/>
    </source>
</evidence>
<dbReference type="GO" id="GO:0007189">
    <property type="term" value="P:adenylate cyclase-activating G protein-coupled receptor signaling pathway"/>
    <property type="evidence" value="ECO:0007669"/>
    <property type="project" value="TreeGrafter"/>
</dbReference>
<dbReference type="Pfam" id="PF00002">
    <property type="entry name" value="7tm_2"/>
    <property type="match status" value="1"/>
</dbReference>
<organism evidence="16 17">
    <name type="scientific">Bos indicus x Bos taurus</name>
    <name type="common">Hybrid cattle</name>
    <dbReference type="NCBI Taxonomy" id="30522"/>
    <lineage>
        <taxon>Eukaryota</taxon>
        <taxon>Metazoa</taxon>
        <taxon>Chordata</taxon>
        <taxon>Craniata</taxon>
        <taxon>Vertebrata</taxon>
        <taxon>Euteleostomi</taxon>
        <taxon>Mammalia</taxon>
        <taxon>Eutheria</taxon>
        <taxon>Laurasiatheria</taxon>
        <taxon>Artiodactyla</taxon>
        <taxon>Ruminantia</taxon>
        <taxon>Pecora</taxon>
        <taxon>Bovidae</taxon>
        <taxon>Bovinae</taxon>
        <taxon>Bos</taxon>
    </lineage>
</organism>
<evidence type="ECO:0000256" key="6">
    <source>
        <dbReference type="ARBA" id="ARBA00023136"/>
    </source>
</evidence>
<keyword evidence="10" id="KW-0807">Transducer</keyword>
<keyword evidence="4 12" id="KW-1133">Transmembrane helix</keyword>
<evidence type="ECO:0000259" key="14">
    <source>
        <dbReference type="PROSITE" id="PS50227"/>
    </source>
</evidence>
<comment type="similarity">
    <text evidence="2">Belongs to the G-protein coupled receptor 2 family. Adhesion G-protein coupled receptor (ADGR) subfamily.</text>
</comment>
<feature type="transmembrane region" description="Helical" evidence="12">
    <location>
        <begin position="973"/>
        <end position="996"/>
    </location>
</feature>
<dbReference type="PROSITE" id="PS50221">
    <property type="entry name" value="GAIN_B"/>
    <property type="match status" value="1"/>
</dbReference>
<dbReference type="Pfam" id="PF25387">
    <property type="entry name" value="ADGRF3_N"/>
    <property type="match status" value="1"/>
</dbReference>
<feature type="transmembrane region" description="Helical" evidence="12">
    <location>
        <begin position="889"/>
        <end position="908"/>
    </location>
</feature>
<dbReference type="Gene3D" id="2.60.220.50">
    <property type="match status" value="1"/>
</dbReference>
<evidence type="ECO:0000256" key="8">
    <source>
        <dbReference type="ARBA" id="ARBA00023170"/>
    </source>
</evidence>
<evidence type="ECO:0000259" key="13">
    <source>
        <dbReference type="PROSITE" id="PS50221"/>
    </source>
</evidence>
<reference evidence="16" key="3">
    <citation type="submission" date="2025-09" db="UniProtKB">
        <authorList>
            <consortium name="Ensembl"/>
        </authorList>
    </citation>
    <scope>IDENTIFICATION</scope>
</reference>
<feature type="transmembrane region" description="Helical" evidence="12">
    <location>
        <begin position="1017"/>
        <end position="1038"/>
    </location>
</feature>
<evidence type="ECO:0000259" key="15">
    <source>
        <dbReference type="PROSITE" id="PS50261"/>
    </source>
</evidence>
<keyword evidence="8" id="KW-0675">Receptor</keyword>
<protein>
    <submittedName>
        <fullName evidence="16">Uncharacterized protein</fullName>
    </submittedName>
</protein>
<dbReference type="InterPro" id="IPR036445">
    <property type="entry name" value="GPCR_2_extracell_dom_sf"/>
</dbReference>
<sequence length="1097" mass="117978">MGSIPELGRSSGGGHSNPLQYSCLENPHGQRGLEGYSPCGCKKSWRDLAHTHTHTHRPRDGCIQEAIKQSLLTPKGVSGSWVRVGLASLGGIPGAAVRHLLPEAGFPLLFCPLDSSQQEELPRDQVTADYPGCPRSGLEKKVSLDKGRVQLSPESPCALFQGQNQARGGSGPQLDPESGAGELVLVSVYIQLDFSDEPWPVALSQPLTVPAASASSAPVTLTGLNFTTECNVTHDRRSYCACLSGYQWNASICSHRQPCQTTIKHRPCGCLVLSPTEAGYCELLPPVPATLNLDSWLQMPGNTLNLTLLMNQETTDLNWFLWPTGSPSPVLLQAGTCVSLTSSRGQTVLSIVNISHRWAGEYICRFEAQGFRWELHQVVRVPLQATDVTGLPDQLSVSCATSPGFQLSCCIPSTHLGYTASWSPREGGQASVFNKPDSQCFMLAVQHCPTANTTYICELQSPGLSPLRVTVSVTIIQDGDTTCPEDSSIAAWNVTKAGHVAQALCPGDRTGMVKRPCGPDGVWGPIHSNCTDAGLLALLLRAGQGWPEEEVSQILAQLQEQVEAVISPSDLLALVATMTVLAKVVADTGTQLNCSALEAVLKTTDKVLGMNSSSLWTLAQRQTPSVGSSLLLAVETLAHSLCPQDQPFSFVLPNVQLQSQLLEPTFPANYRVSFPTQPPLQAWIPRHSLAPLRHNRTNVSITSLVLQELDHLLPSNYGQGLGDSLYATPGLVLAISIMAGGQVFKQGEVIMDFGDTDGSPHCVFWDHDLFQGKGGWSDAGCQVQAASASPTTQCICRHLTAFSILMSGHTVPNNPTLELLSQVGLGASILALLLCLGVYRLVWRFVVQNKVAYLRHSALLNMVLCLLAANACFLGAPLLPAGPRSPLCLAAAFLCHFLYLATFFWMLAQALMLAHQLLFVFHQLSKLRVLSLMVLLGYLCPMGLAGITLGLYLPRGQYLSEGACWLDKKGGALYTFVGPVLAIVGVNGLVLTMAVLKLLRPSLSEGPQVEKRQALLGVIKALLILTPIFGLTWGLGLATLLEEVSIVPHYLFTVLNASQVGDTVAGMLFALLDSLGHCQSLLKEVSRWSRKTQAQEF</sequence>
<dbReference type="AlphaFoldDB" id="A0A4W2D141"/>
<feature type="domain" description="G-protein coupled receptors family 2 profile 2" evidence="15">
    <location>
        <begin position="817"/>
        <end position="1059"/>
    </location>
</feature>
<dbReference type="InterPro" id="IPR056274">
    <property type="entry name" value="Ig_ADGRF3"/>
</dbReference>
<dbReference type="InterPro" id="IPR001879">
    <property type="entry name" value="GPCR_2_extracellular_dom"/>
</dbReference>
<keyword evidence="6 12" id="KW-0472">Membrane</keyword>
<dbReference type="SMART" id="SM00303">
    <property type="entry name" value="GPS"/>
    <property type="match status" value="1"/>
</dbReference>
<dbReference type="STRING" id="30522.A0A4W2D141"/>
<dbReference type="SUPFAM" id="SSF111418">
    <property type="entry name" value="Hormone receptor domain"/>
    <property type="match status" value="1"/>
</dbReference>
<dbReference type="GO" id="GO:0005886">
    <property type="term" value="C:plasma membrane"/>
    <property type="evidence" value="ECO:0007669"/>
    <property type="project" value="UniProtKB-SubCell"/>
</dbReference>
<feature type="transmembrane region" description="Helical" evidence="12">
    <location>
        <begin position="858"/>
        <end position="877"/>
    </location>
</feature>
<dbReference type="PRINTS" id="PR00249">
    <property type="entry name" value="GPCRSECRETIN"/>
</dbReference>
<evidence type="ECO:0000256" key="2">
    <source>
        <dbReference type="ARBA" id="ARBA00007343"/>
    </source>
</evidence>
<dbReference type="InterPro" id="IPR051587">
    <property type="entry name" value="Adhesion_GPCR"/>
</dbReference>
<dbReference type="PROSITE" id="PS50227">
    <property type="entry name" value="G_PROTEIN_RECEP_F2_3"/>
    <property type="match status" value="1"/>
</dbReference>
<dbReference type="Pfam" id="PF24528">
    <property type="entry name" value="Ig_ADGRF3"/>
    <property type="match status" value="1"/>
</dbReference>
<dbReference type="InterPro" id="IPR057244">
    <property type="entry name" value="GAIN_B"/>
</dbReference>
<feature type="domain" description="GAIN-B" evidence="13">
    <location>
        <begin position="646"/>
        <end position="812"/>
    </location>
</feature>
<reference evidence="16" key="2">
    <citation type="submission" date="2025-08" db="UniProtKB">
        <authorList>
            <consortium name="Ensembl"/>
        </authorList>
    </citation>
    <scope>IDENTIFICATION</scope>
</reference>
<feature type="domain" description="G-protein coupled receptors family 2 profile 1" evidence="14">
    <location>
        <begin position="486"/>
        <end position="523"/>
    </location>
</feature>
<dbReference type="InterPro" id="IPR017981">
    <property type="entry name" value="GPCR_2-like_7TM"/>
</dbReference>
<evidence type="ECO:0000256" key="7">
    <source>
        <dbReference type="ARBA" id="ARBA00023157"/>
    </source>
</evidence>
<accession>A0A4W2D141</accession>
<dbReference type="GO" id="GO:0007166">
    <property type="term" value="P:cell surface receptor signaling pathway"/>
    <property type="evidence" value="ECO:0007669"/>
    <property type="project" value="InterPro"/>
</dbReference>
<name>A0A4W2D141_BOBOX</name>
<dbReference type="Proteomes" id="UP000314981">
    <property type="component" value="Chromosome 11"/>
</dbReference>
<dbReference type="Gene3D" id="4.10.1240.10">
    <property type="entry name" value="GPCR, family 2, extracellular hormone receptor domain"/>
    <property type="match status" value="1"/>
</dbReference>
<dbReference type="FunFam" id="1.20.1070.10:FF:000058">
    <property type="entry name" value="Adhesion G protein-coupled receptor F5"/>
    <property type="match status" value="1"/>
</dbReference>
<keyword evidence="9" id="KW-0325">Glycoprotein</keyword>
<comment type="subcellular location">
    <subcellularLocation>
        <location evidence="1">Membrane</location>
        <topology evidence="1">Multi-pass membrane protein</topology>
    </subcellularLocation>
</comment>
<feature type="transmembrane region" description="Helical" evidence="12">
    <location>
        <begin position="929"/>
        <end position="953"/>
    </location>
</feature>
<evidence type="ECO:0000256" key="1">
    <source>
        <dbReference type="ARBA" id="ARBA00004141"/>
    </source>
</evidence>
<dbReference type="InterPro" id="IPR046338">
    <property type="entry name" value="GAIN_dom_sf"/>
</dbReference>
<dbReference type="PANTHER" id="PTHR45813">
    <property type="entry name" value="IG-LIKE DOMAIN-CONTAINING PROTEIN"/>
    <property type="match status" value="1"/>
</dbReference>
<dbReference type="PANTHER" id="PTHR45813:SF2">
    <property type="entry name" value="ADHESION G-PROTEIN COUPLED RECEPTOR F3"/>
    <property type="match status" value="1"/>
</dbReference>
<dbReference type="GO" id="GO:0004930">
    <property type="term" value="F:G protein-coupled receptor activity"/>
    <property type="evidence" value="ECO:0007669"/>
    <property type="project" value="UniProtKB-KW"/>
</dbReference>
<keyword evidence="5" id="KW-0297">G-protein coupled receptor</keyword>
<evidence type="ECO:0000313" key="16">
    <source>
        <dbReference type="Ensembl" id="ENSBIXP00000017891.1"/>
    </source>
</evidence>
<keyword evidence="3 12" id="KW-0812">Transmembrane</keyword>
<evidence type="ECO:0000256" key="4">
    <source>
        <dbReference type="ARBA" id="ARBA00022989"/>
    </source>
</evidence>